<organism evidence="5 6">
    <name type="scientific">Bugula neritina</name>
    <name type="common">Brown bryozoan</name>
    <name type="synonym">Sertularia neritina</name>
    <dbReference type="NCBI Taxonomy" id="10212"/>
    <lineage>
        <taxon>Eukaryota</taxon>
        <taxon>Metazoa</taxon>
        <taxon>Spiralia</taxon>
        <taxon>Lophotrochozoa</taxon>
        <taxon>Bryozoa</taxon>
        <taxon>Gymnolaemata</taxon>
        <taxon>Cheilostomatida</taxon>
        <taxon>Flustrina</taxon>
        <taxon>Buguloidea</taxon>
        <taxon>Bugulidae</taxon>
        <taxon>Bugula</taxon>
    </lineage>
</organism>
<proteinExistence type="predicted"/>
<feature type="region of interest" description="Disordered" evidence="3">
    <location>
        <begin position="393"/>
        <end position="420"/>
    </location>
</feature>
<evidence type="ECO:0000313" key="6">
    <source>
        <dbReference type="Proteomes" id="UP000593567"/>
    </source>
</evidence>
<dbReference type="OrthoDB" id="200660at2759"/>
<comment type="subcellular location">
    <subcellularLocation>
        <location evidence="1">Nucleus</location>
    </subcellularLocation>
</comment>
<dbReference type="GO" id="GO:0000785">
    <property type="term" value="C:chromatin"/>
    <property type="evidence" value="ECO:0007669"/>
    <property type="project" value="TreeGrafter"/>
</dbReference>
<name>A0A7J7K667_BUGNE</name>
<dbReference type="Pfam" id="PF20168">
    <property type="entry name" value="PDS5"/>
    <property type="match status" value="1"/>
</dbReference>
<evidence type="ECO:0000256" key="4">
    <source>
        <dbReference type="SAM" id="SignalP"/>
    </source>
</evidence>
<evidence type="ECO:0000256" key="3">
    <source>
        <dbReference type="SAM" id="MobiDB-lite"/>
    </source>
</evidence>
<protein>
    <submittedName>
        <fullName evidence="5">PDS5A</fullName>
    </submittedName>
</protein>
<dbReference type="AlphaFoldDB" id="A0A7J7K667"/>
<dbReference type="Proteomes" id="UP000593567">
    <property type="component" value="Unassembled WGS sequence"/>
</dbReference>
<dbReference type="InterPro" id="IPR039776">
    <property type="entry name" value="Pds5"/>
</dbReference>
<feature type="signal peptide" evidence="4">
    <location>
        <begin position="1"/>
        <end position="32"/>
    </location>
</feature>
<accession>A0A7J7K667</accession>
<dbReference type="GO" id="GO:0006281">
    <property type="term" value="P:DNA repair"/>
    <property type="evidence" value="ECO:0007669"/>
    <property type="project" value="TreeGrafter"/>
</dbReference>
<reference evidence="5" key="1">
    <citation type="submission" date="2020-06" db="EMBL/GenBank/DDBJ databases">
        <title>Draft genome of Bugula neritina, a colonial animal packing powerful symbionts and potential medicines.</title>
        <authorList>
            <person name="Rayko M."/>
        </authorList>
    </citation>
    <scope>NUCLEOTIDE SEQUENCE [LARGE SCALE GENOMIC DNA]</scope>
    <source>
        <strain evidence="5">Kwan_BN1</strain>
    </source>
</reference>
<dbReference type="GO" id="GO:0007064">
    <property type="term" value="P:mitotic sister chromatid cohesion"/>
    <property type="evidence" value="ECO:0007669"/>
    <property type="project" value="InterPro"/>
</dbReference>
<feature type="chain" id="PRO_5029571401" evidence="4">
    <location>
        <begin position="33"/>
        <end position="420"/>
    </location>
</feature>
<sequence>MEAKRIARGEMSRLRLTAALCILKIVHVAAYAEIITNETFQNLALIINDPVLQVRITFTQKLHKYLLAMKIPLQYMAIFALCANDRVKDRKFTVKQYIELNIQKRREYLKKHPPTNNRILFSLLPDYVIPYAVHLLAHDPELESHDDAPNLRNIKECLWLLLEPLMKDQASFYSFQKKIFEYIKQTKDAQNPDDDIGNKKMWAVCDLGIQIIMQRCPFNSKAVPCGTPLLPAKLFTGLDKSNSNRSNYLPRDLIYNPSRGSANRNEFFKAGDKAPSKEDEEEEAAEETTSAVQVKDKPSGDEFINPEEELDKKMDASERRKKRKSTTTITELTANNSLLPDGAVGEGVQTITVGLVGERGELVEVNKRVRTSYKAAHQNGQTKVVVRQVVEDDDAMEDEDDKKQRLEALPVRRPRKSSDV</sequence>
<dbReference type="EMBL" id="VXIV02001153">
    <property type="protein sequence ID" value="KAF6034110.1"/>
    <property type="molecule type" value="Genomic_DNA"/>
</dbReference>
<dbReference type="GO" id="GO:0005634">
    <property type="term" value="C:nucleus"/>
    <property type="evidence" value="ECO:0007669"/>
    <property type="project" value="UniProtKB-SubCell"/>
</dbReference>
<comment type="caution">
    <text evidence="5">The sequence shown here is derived from an EMBL/GenBank/DDBJ whole genome shotgun (WGS) entry which is preliminary data.</text>
</comment>
<keyword evidence="2" id="KW-0539">Nucleus</keyword>
<evidence type="ECO:0000256" key="2">
    <source>
        <dbReference type="ARBA" id="ARBA00023242"/>
    </source>
</evidence>
<evidence type="ECO:0000313" key="5">
    <source>
        <dbReference type="EMBL" id="KAF6034110.1"/>
    </source>
</evidence>
<dbReference type="PANTHER" id="PTHR12663:SF0">
    <property type="entry name" value="PRECOCIOUS DISSOCIATION OF SISTERS 5, ISOFORM A"/>
    <property type="match status" value="1"/>
</dbReference>
<dbReference type="PANTHER" id="PTHR12663">
    <property type="entry name" value="ANDROGEN INDUCED INHIBITOR OF PROLIFERATION AS3 / PDS5-RELATED"/>
    <property type="match status" value="1"/>
</dbReference>
<feature type="region of interest" description="Disordered" evidence="3">
    <location>
        <begin position="264"/>
        <end position="327"/>
    </location>
</feature>
<gene>
    <name evidence="5" type="ORF">EB796_007589</name>
</gene>
<feature type="compositionally biased region" description="Basic and acidic residues" evidence="3">
    <location>
        <begin position="266"/>
        <end position="277"/>
    </location>
</feature>
<keyword evidence="6" id="KW-1185">Reference proteome</keyword>
<evidence type="ECO:0000256" key="1">
    <source>
        <dbReference type="ARBA" id="ARBA00004123"/>
    </source>
</evidence>
<keyword evidence="4" id="KW-0732">Signal</keyword>